<dbReference type="AlphaFoldDB" id="A0A7S7M9X5"/>
<dbReference type="RefSeq" id="WP_194372537.1">
    <property type="nucleotide sequence ID" value="NZ_CP063767.1"/>
</dbReference>
<dbReference type="GO" id="GO:0006281">
    <property type="term" value="P:DNA repair"/>
    <property type="evidence" value="ECO:0007669"/>
    <property type="project" value="InterPro"/>
</dbReference>
<evidence type="ECO:0000259" key="1">
    <source>
        <dbReference type="PROSITE" id="PS50172"/>
    </source>
</evidence>
<keyword evidence="3" id="KW-1185">Reference proteome</keyword>
<evidence type="ECO:0000313" key="3">
    <source>
        <dbReference type="Proteomes" id="UP000593735"/>
    </source>
</evidence>
<dbReference type="InterPro" id="IPR010285">
    <property type="entry name" value="DNA_helicase_pif1-like_DEAD"/>
</dbReference>
<gene>
    <name evidence="2" type="ORF">INP52_03760</name>
</gene>
<protein>
    <submittedName>
        <fullName evidence="2">AAA family ATPase</fullName>
    </submittedName>
</protein>
<dbReference type="GO" id="GO:0000723">
    <property type="term" value="P:telomere maintenance"/>
    <property type="evidence" value="ECO:0007669"/>
    <property type="project" value="InterPro"/>
</dbReference>
<feature type="domain" description="BRCT" evidence="1">
    <location>
        <begin position="466"/>
        <end position="561"/>
    </location>
</feature>
<dbReference type="InterPro" id="IPR001357">
    <property type="entry name" value="BRCT_dom"/>
</dbReference>
<dbReference type="Gene3D" id="3.40.50.300">
    <property type="entry name" value="P-loop containing nucleotide triphosphate hydrolases"/>
    <property type="match status" value="1"/>
</dbReference>
<dbReference type="Gene3D" id="3.40.50.10190">
    <property type="entry name" value="BRCT domain"/>
    <property type="match status" value="1"/>
</dbReference>
<organism evidence="2 3">
    <name type="scientific">Thermophilibacter immobilis</name>
    <dbReference type="NCBI Taxonomy" id="2779519"/>
    <lineage>
        <taxon>Bacteria</taxon>
        <taxon>Bacillati</taxon>
        <taxon>Actinomycetota</taxon>
        <taxon>Coriobacteriia</taxon>
        <taxon>Coriobacteriales</taxon>
        <taxon>Atopobiaceae</taxon>
        <taxon>Thermophilibacter</taxon>
    </lineage>
</organism>
<name>A0A7S7M9X5_9ACTN</name>
<dbReference type="PROSITE" id="PS50172">
    <property type="entry name" value="BRCT"/>
    <property type="match status" value="1"/>
</dbReference>
<dbReference type="KEGG" id="tio:INP52_03760"/>
<dbReference type="Proteomes" id="UP000593735">
    <property type="component" value="Chromosome"/>
</dbReference>
<dbReference type="SUPFAM" id="SSF52113">
    <property type="entry name" value="BRCT domain"/>
    <property type="match status" value="1"/>
</dbReference>
<dbReference type="PANTHER" id="PTHR47642">
    <property type="entry name" value="ATP-DEPENDENT DNA HELICASE"/>
    <property type="match status" value="1"/>
</dbReference>
<proteinExistence type="predicted"/>
<accession>A0A7S7M9X5</accession>
<dbReference type="EMBL" id="CP063767">
    <property type="protein sequence ID" value="QOY61318.1"/>
    <property type="molecule type" value="Genomic_DNA"/>
</dbReference>
<dbReference type="GO" id="GO:0003678">
    <property type="term" value="F:DNA helicase activity"/>
    <property type="evidence" value="ECO:0007669"/>
    <property type="project" value="InterPro"/>
</dbReference>
<reference evidence="2 3" key="1">
    <citation type="submission" date="2020-10" db="EMBL/GenBank/DDBJ databases">
        <title>Olsenella immobilis sp.nov., isolated from the mud in a fermentation cellar used for the production of Chinese strong-flavoured liquor.</title>
        <authorList>
            <person name="Lu L."/>
        </authorList>
    </citation>
    <scope>NUCLEOTIDE SEQUENCE [LARGE SCALE GENOMIC DNA]</scope>
    <source>
        <strain evidence="2 3">LZLJ-2</strain>
    </source>
</reference>
<dbReference type="CDD" id="cd17748">
    <property type="entry name" value="BRCT_DNA_ligase_like"/>
    <property type="match status" value="1"/>
</dbReference>
<dbReference type="Pfam" id="PF05970">
    <property type="entry name" value="PIF1"/>
    <property type="match status" value="1"/>
</dbReference>
<dbReference type="InterPro" id="IPR036420">
    <property type="entry name" value="BRCT_dom_sf"/>
</dbReference>
<dbReference type="CDD" id="cd18809">
    <property type="entry name" value="SF1_C_RecD"/>
    <property type="match status" value="1"/>
</dbReference>
<evidence type="ECO:0000313" key="2">
    <source>
        <dbReference type="EMBL" id="QOY61318.1"/>
    </source>
</evidence>
<dbReference type="SUPFAM" id="SSF52540">
    <property type="entry name" value="P-loop containing nucleoside triphosphate hydrolases"/>
    <property type="match status" value="2"/>
</dbReference>
<sequence length="561" mass="60918">MNPLDALPRPPALTPGQKVACDAIMSGENVFLSGSAGTGKSFVIARVLEELAARDRATIACAPTARAALVIGGTTIHSAFHLPVAPIVNPSALEVPDAVHVCETVLIDEVSMVRRDVFDAVSTLIARENTLRRLGANPEHPEPIQLVCVGDFCQLPPVADRGQGAALADHFGVNAADLGRSLFAFQSDSWASWDFQNHYLTQVVRQPDADFARSLDRARVGDPSCIGWFNDRSCPQRPEGAVIIEGRNRDVDALNDAELDRLPGEARTYLGQVVGDAFQPLPAPTELRLKVGARVMATYNTGSLANGELGSVVELRPSSVVFRSDEGVACEVKPNTWTYFTYGVNQRGGTDRLVGQTVGAYTQLPLRLGWAVSIHKSRGQTYDSVEVDPAAWDAGMLYVALSRVRRVDRMHLTRPISRSWLMTSQEVVDFYATIPGAPRFFGRVFSGFTKERPAKDFSPADPDHIDQANPLWGKGVVFTGDFSDGTERDSLRQLVCDLGGKPQTSVSGKTDYVVQADADYAVGRETGKTRRARENAASGKRDTQVISETQWHALVDAWVSA</sequence>
<dbReference type="InterPro" id="IPR027417">
    <property type="entry name" value="P-loop_NTPase"/>
</dbReference>
<dbReference type="InterPro" id="IPR051055">
    <property type="entry name" value="PIF1_helicase"/>
</dbReference>